<dbReference type="EMBL" id="VFQC01000001">
    <property type="protein sequence ID" value="TQN32123.1"/>
    <property type="molecule type" value="Genomic_DNA"/>
</dbReference>
<proteinExistence type="predicted"/>
<feature type="transmembrane region" description="Helical" evidence="1">
    <location>
        <begin position="20"/>
        <end position="38"/>
    </location>
</feature>
<dbReference type="RefSeq" id="WP_281288288.1">
    <property type="nucleotide sequence ID" value="NZ_VFQC01000001.1"/>
</dbReference>
<keyword evidence="1" id="KW-0472">Membrane</keyword>
<comment type="caution">
    <text evidence="2">The sequence shown here is derived from an EMBL/GenBank/DDBJ whole genome shotgun (WGS) entry which is preliminary data.</text>
</comment>
<sequence>MNPAVAALALAGGGTSVTPWIWGVLGLLVGAAIAAVVVSHHRDN</sequence>
<dbReference type="Proteomes" id="UP000317422">
    <property type="component" value="Unassembled WGS sequence"/>
</dbReference>
<evidence type="ECO:0000313" key="3">
    <source>
        <dbReference type="Proteomes" id="UP000317422"/>
    </source>
</evidence>
<accession>A0A543NJS8</accession>
<keyword evidence="3" id="KW-1185">Reference proteome</keyword>
<evidence type="ECO:0000256" key="1">
    <source>
        <dbReference type="SAM" id="Phobius"/>
    </source>
</evidence>
<protein>
    <submittedName>
        <fullName evidence="2">Uncharacterized protein</fullName>
    </submittedName>
</protein>
<dbReference type="AlphaFoldDB" id="A0A543NJS8"/>
<keyword evidence="1" id="KW-1133">Transmembrane helix</keyword>
<keyword evidence="1" id="KW-0812">Transmembrane</keyword>
<gene>
    <name evidence="2" type="ORF">FHX37_2051</name>
</gene>
<reference evidence="2 3" key="1">
    <citation type="submission" date="2019-06" db="EMBL/GenBank/DDBJ databases">
        <title>Sequencing the genomes of 1000 actinobacteria strains.</title>
        <authorList>
            <person name="Klenk H.-P."/>
        </authorList>
    </citation>
    <scope>NUCLEOTIDE SEQUENCE [LARGE SCALE GENOMIC DNA]</scope>
    <source>
        <strain evidence="2 3">DSM 45015</strain>
    </source>
</reference>
<name>A0A543NJS8_9ACTN</name>
<evidence type="ECO:0000313" key="2">
    <source>
        <dbReference type="EMBL" id="TQN32123.1"/>
    </source>
</evidence>
<organism evidence="2 3">
    <name type="scientific">Haloactinospora alba</name>
    <dbReference type="NCBI Taxonomy" id="405555"/>
    <lineage>
        <taxon>Bacteria</taxon>
        <taxon>Bacillati</taxon>
        <taxon>Actinomycetota</taxon>
        <taxon>Actinomycetes</taxon>
        <taxon>Streptosporangiales</taxon>
        <taxon>Nocardiopsidaceae</taxon>
        <taxon>Haloactinospora</taxon>
    </lineage>
</organism>